<reference evidence="4 5" key="1">
    <citation type="submission" date="2023-08" db="EMBL/GenBank/DDBJ databases">
        <title>Helicovermis profunda gen. nov., sp. nov., a novel mesophilic, fermentative bacterium within the Bacillota from a deep-sea hydrothermal vent chimney.</title>
        <authorList>
            <person name="Miyazaki U."/>
            <person name="Mizutani D."/>
            <person name="Hashimoto Y."/>
            <person name="Tame A."/>
            <person name="Sawayama S."/>
            <person name="Miyazaki J."/>
            <person name="Takai K."/>
            <person name="Nakagawa S."/>
        </authorList>
    </citation>
    <scope>NUCLEOTIDE SEQUENCE [LARGE SCALE GENOMIC DNA]</scope>
    <source>
        <strain evidence="4 5">S502</strain>
    </source>
</reference>
<dbReference type="PROSITE" id="PS01031">
    <property type="entry name" value="SHSP"/>
    <property type="match status" value="1"/>
</dbReference>
<sequence length="150" mass="17599">MLRRITGNKLINRDEKKEEVFDKIFDNFIEEFLQPFNNKLEEKFSSFKVDVIETEDEFAIIADLPGFCKENVAIEYDNNYLTISAKKNKEENCTIGKYIRKERRCGEFRRSFLIDNVISSDIEATFEDGVLTVNLKKSKANNIKKIIQIK</sequence>
<evidence type="ECO:0000256" key="1">
    <source>
        <dbReference type="PROSITE-ProRule" id="PRU00285"/>
    </source>
</evidence>
<dbReference type="PANTHER" id="PTHR11527">
    <property type="entry name" value="HEAT-SHOCK PROTEIN 20 FAMILY MEMBER"/>
    <property type="match status" value="1"/>
</dbReference>
<evidence type="ECO:0000313" key="5">
    <source>
        <dbReference type="Proteomes" id="UP001321786"/>
    </source>
</evidence>
<organism evidence="4 5">
    <name type="scientific">Helicovermis profundi</name>
    <dbReference type="NCBI Taxonomy" id="3065157"/>
    <lineage>
        <taxon>Bacteria</taxon>
        <taxon>Bacillati</taxon>
        <taxon>Bacillota</taxon>
        <taxon>Clostridia</taxon>
        <taxon>Helicovermis</taxon>
    </lineage>
</organism>
<evidence type="ECO:0000313" key="4">
    <source>
        <dbReference type="EMBL" id="BEP29290.1"/>
    </source>
</evidence>
<evidence type="ECO:0000256" key="2">
    <source>
        <dbReference type="RuleBase" id="RU003616"/>
    </source>
</evidence>
<dbReference type="Pfam" id="PF00011">
    <property type="entry name" value="HSP20"/>
    <property type="match status" value="1"/>
</dbReference>
<proteinExistence type="inferred from homology"/>
<keyword evidence="5" id="KW-1185">Reference proteome</keyword>
<dbReference type="CDD" id="cd06471">
    <property type="entry name" value="ACD_LpsHSP_like"/>
    <property type="match status" value="1"/>
</dbReference>
<dbReference type="AlphaFoldDB" id="A0AAU9ES56"/>
<dbReference type="EMBL" id="AP028654">
    <property type="protein sequence ID" value="BEP29290.1"/>
    <property type="molecule type" value="Genomic_DNA"/>
</dbReference>
<evidence type="ECO:0000259" key="3">
    <source>
        <dbReference type="PROSITE" id="PS01031"/>
    </source>
</evidence>
<dbReference type="SUPFAM" id="SSF49764">
    <property type="entry name" value="HSP20-like chaperones"/>
    <property type="match status" value="1"/>
</dbReference>
<accession>A0AAU9ES56</accession>
<gene>
    <name evidence="4" type="ORF">HLPR_16210</name>
</gene>
<dbReference type="InterPro" id="IPR002068">
    <property type="entry name" value="A-crystallin/Hsp20_dom"/>
</dbReference>
<protein>
    <submittedName>
        <fullName evidence="4">Hsp20/alpha crystallin family protein</fullName>
    </submittedName>
</protein>
<dbReference type="KEGG" id="hprf:HLPR_16210"/>
<dbReference type="InterPro" id="IPR008978">
    <property type="entry name" value="HSP20-like_chaperone"/>
</dbReference>
<dbReference type="RefSeq" id="WP_338534935.1">
    <property type="nucleotide sequence ID" value="NZ_AP028654.1"/>
</dbReference>
<dbReference type="InterPro" id="IPR031107">
    <property type="entry name" value="Small_HSP"/>
</dbReference>
<comment type="similarity">
    <text evidence="1 2">Belongs to the small heat shock protein (HSP20) family.</text>
</comment>
<name>A0AAU9ES56_9FIRM</name>
<dbReference type="Proteomes" id="UP001321786">
    <property type="component" value="Chromosome"/>
</dbReference>
<feature type="domain" description="SHSP" evidence="3">
    <location>
        <begin position="40"/>
        <end position="150"/>
    </location>
</feature>
<dbReference type="Gene3D" id="2.60.40.790">
    <property type="match status" value="1"/>
</dbReference>